<dbReference type="RefSeq" id="WP_153346945.1">
    <property type="nucleotide sequence ID" value="NZ_WEGI01000012.1"/>
</dbReference>
<gene>
    <name evidence="1" type="ORF">NRB56_53710</name>
</gene>
<sequence>MSDREVRLAAGPARLTVDLDTGRIAEFRLGDTGLLHTGPRFGSFPMAPWCGRMRDGVLHWAGADHHLPRNAEPHAIHGTVRDKPWQVVLSTDAEVVLAQDLTEPWPFPGRVTQSITLGADTAEFTMTVEAFADPFPAQVGWHPWFNRRLTADGPGVEIDFAPAWQEERGADYLPDGNRITPPPGPWDDCFGMPGGVDVTLTWPGAIELVVSSPLEWVVVFDQPAETVCVEPESGPPNGLNTAPLEVRKDRPLIGEMIWRWRTLD</sequence>
<dbReference type="AlphaFoldDB" id="A0A7K0DW18"/>
<dbReference type="Gene3D" id="2.70.98.10">
    <property type="match status" value="1"/>
</dbReference>
<dbReference type="InterPro" id="IPR008183">
    <property type="entry name" value="Aldose_1/G6P_1-epimerase"/>
</dbReference>
<organism evidence="1 2">
    <name type="scientific">Nocardia aurantia</name>
    <dbReference type="NCBI Taxonomy" id="2585199"/>
    <lineage>
        <taxon>Bacteria</taxon>
        <taxon>Bacillati</taxon>
        <taxon>Actinomycetota</taxon>
        <taxon>Actinomycetes</taxon>
        <taxon>Mycobacteriales</taxon>
        <taxon>Nocardiaceae</taxon>
        <taxon>Nocardia</taxon>
    </lineage>
</organism>
<comment type="caution">
    <text evidence="1">The sequence shown here is derived from an EMBL/GenBank/DDBJ whole genome shotgun (WGS) entry which is preliminary data.</text>
</comment>
<keyword evidence="2" id="KW-1185">Reference proteome</keyword>
<name>A0A7K0DW18_9NOCA</name>
<evidence type="ECO:0000313" key="1">
    <source>
        <dbReference type="EMBL" id="MQY29778.1"/>
    </source>
</evidence>
<dbReference type="Proteomes" id="UP000431401">
    <property type="component" value="Unassembled WGS sequence"/>
</dbReference>
<dbReference type="GO" id="GO:0016853">
    <property type="term" value="F:isomerase activity"/>
    <property type="evidence" value="ECO:0007669"/>
    <property type="project" value="InterPro"/>
</dbReference>
<reference evidence="1 2" key="1">
    <citation type="submission" date="2019-10" db="EMBL/GenBank/DDBJ databases">
        <title>Nocardia macrotermitis sp. nov. and Nocardia aurantia sp. nov., isolated from the gut of fungus growing-termite Macrotermes natalensis.</title>
        <authorList>
            <person name="Benndorf R."/>
            <person name="Schwitalla J."/>
            <person name="Martin K."/>
            <person name="De Beer W."/>
            <person name="Kaster A.-K."/>
            <person name="Vollmers J."/>
            <person name="Poulsen M."/>
            <person name="Beemelmanns C."/>
        </authorList>
    </citation>
    <scope>NUCLEOTIDE SEQUENCE [LARGE SCALE GENOMIC DNA]</scope>
    <source>
        <strain evidence="1 2">RB56</strain>
    </source>
</reference>
<evidence type="ECO:0000313" key="2">
    <source>
        <dbReference type="Proteomes" id="UP000431401"/>
    </source>
</evidence>
<dbReference type="Pfam" id="PF01263">
    <property type="entry name" value="Aldose_epim"/>
    <property type="match status" value="1"/>
</dbReference>
<dbReference type="GO" id="GO:0030246">
    <property type="term" value="F:carbohydrate binding"/>
    <property type="evidence" value="ECO:0007669"/>
    <property type="project" value="InterPro"/>
</dbReference>
<dbReference type="InterPro" id="IPR011013">
    <property type="entry name" value="Gal_mutarotase_sf_dom"/>
</dbReference>
<dbReference type="InterPro" id="IPR014718">
    <property type="entry name" value="GH-type_carb-bd"/>
</dbReference>
<proteinExistence type="predicted"/>
<dbReference type="EMBL" id="WEGI01000012">
    <property type="protein sequence ID" value="MQY29778.1"/>
    <property type="molecule type" value="Genomic_DNA"/>
</dbReference>
<evidence type="ECO:0008006" key="3">
    <source>
        <dbReference type="Google" id="ProtNLM"/>
    </source>
</evidence>
<dbReference type="SUPFAM" id="SSF74650">
    <property type="entry name" value="Galactose mutarotase-like"/>
    <property type="match status" value="1"/>
</dbReference>
<protein>
    <recommendedName>
        <fullName evidence="3">Aldose 1-epimerase</fullName>
    </recommendedName>
</protein>
<dbReference type="GO" id="GO:0005975">
    <property type="term" value="P:carbohydrate metabolic process"/>
    <property type="evidence" value="ECO:0007669"/>
    <property type="project" value="InterPro"/>
</dbReference>
<dbReference type="OrthoDB" id="4739604at2"/>
<accession>A0A7K0DW18</accession>